<proteinExistence type="predicted"/>
<dbReference type="GO" id="GO:0008170">
    <property type="term" value="F:N-methyltransferase activity"/>
    <property type="evidence" value="ECO:0007669"/>
    <property type="project" value="InterPro"/>
</dbReference>
<dbReference type="InterPro" id="IPR001091">
    <property type="entry name" value="RM_Methyltransferase"/>
</dbReference>
<dbReference type="Proteomes" id="UP000299794">
    <property type="component" value="Unassembled WGS sequence"/>
</dbReference>
<protein>
    <recommendedName>
        <fullName evidence="3">DNA methylase N-4/N-6 domain-containing protein</fullName>
    </recommendedName>
</protein>
<sequence>MENYYQLNLFNHSQNSINYNNLKYPKGYKGLARFHKYWGKKPIESLSFLIDALTQKDDLILDPFLGSGLVAREALLKKRRFIGIDINPIAIELSNLMVNLPCSFQLQEAINNLDQKIKHKIYKTYILEDDKIASHYLWNGEELISTWNISNFKKTREERQPTDYDCILINQYENYISKSLRKIQLFNNSRINTTNLLTLNDIFTGRALYNIDILREEINHLPQNIQKPLLLSLTAASGQMSKMVFAITSRGKNQNKITNKIEVGSWVVGYWRPKLHFEINVWNCFENKVNNLIKSVIDNKEKERYLVSTRLEPVINKNNQLALILGNNLTVLKECPDEVVSLIITDPPHGDRIPYLELSEMWNSLLGKIPNFTEEIVISNAKNREKNKEDYTHNMSIFLKTASRILKPSGILALFFNAKDKDSWKFLKQHLTSLQYLKFRGYFPMNYSAQSVIQDNREGSLKSDFILIYQKSGIDDLEKLKPLLEIPEWSVEFPEDFLKLN</sequence>
<dbReference type="EMBL" id="BJCD01000041">
    <property type="protein sequence ID" value="GDZ94220.1"/>
    <property type="molecule type" value="Genomic_DNA"/>
</dbReference>
<reference evidence="5" key="1">
    <citation type="submission" date="2019-02" db="EMBL/GenBank/DDBJ databases">
        <title>Draft genome sequence of Planktothrix agardhii NIES-905.</title>
        <authorList>
            <person name="Yamaguchi H."/>
            <person name="Suzuki S."/>
            <person name="Kawachi M."/>
        </authorList>
    </citation>
    <scope>NUCLEOTIDE SEQUENCE [LARGE SCALE GENOMIC DNA]</scope>
    <source>
        <strain evidence="5">CCAP 1459/11A</strain>
    </source>
</reference>
<dbReference type="RefSeq" id="WP_026798713.1">
    <property type="nucleotide sequence ID" value="NZ_BJCD01000041.1"/>
</dbReference>
<dbReference type="InterPro" id="IPR029063">
    <property type="entry name" value="SAM-dependent_MTases_sf"/>
</dbReference>
<evidence type="ECO:0000256" key="2">
    <source>
        <dbReference type="ARBA" id="ARBA00022679"/>
    </source>
</evidence>
<gene>
    <name evidence="4" type="ORF">PA905_21730</name>
</gene>
<dbReference type="SUPFAM" id="SSF53335">
    <property type="entry name" value="S-adenosyl-L-methionine-dependent methyltransferases"/>
    <property type="match status" value="2"/>
</dbReference>
<feature type="domain" description="DNA methylase N-4/N-6" evidence="3">
    <location>
        <begin position="20"/>
        <end position="94"/>
    </location>
</feature>
<evidence type="ECO:0000256" key="1">
    <source>
        <dbReference type="ARBA" id="ARBA00022603"/>
    </source>
</evidence>
<keyword evidence="1" id="KW-0489">Methyltransferase</keyword>
<name>A0A4P5ZDU2_PLAAG</name>
<dbReference type="GO" id="GO:0003677">
    <property type="term" value="F:DNA binding"/>
    <property type="evidence" value="ECO:0007669"/>
    <property type="project" value="InterPro"/>
</dbReference>
<evidence type="ECO:0000313" key="5">
    <source>
        <dbReference type="Proteomes" id="UP000299794"/>
    </source>
</evidence>
<organism evidence="4 5">
    <name type="scientific">Planktothrix agardhii CCAP 1459/11A</name>
    <dbReference type="NCBI Taxonomy" id="282420"/>
    <lineage>
        <taxon>Bacteria</taxon>
        <taxon>Bacillati</taxon>
        <taxon>Cyanobacteriota</taxon>
        <taxon>Cyanophyceae</taxon>
        <taxon>Oscillatoriophycideae</taxon>
        <taxon>Oscillatoriales</taxon>
        <taxon>Microcoleaceae</taxon>
        <taxon>Planktothrix</taxon>
    </lineage>
</organism>
<dbReference type="PRINTS" id="PR00508">
    <property type="entry name" value="S21N4MTFRASE"/>
</dbReference>
<comment type="caution">
    <text evidence="4">The sequence shown here is derived from an EMBL/GenBank/DDBJ whole genome shotgun (WGS) entry which is preliminary data.</text>
</comment>
<evidence type="ECO:0000259" key="3">
    <source>
        <dbReference type="Pfam" id="PF01555"/>
    </source>
</evidence>
<dbReference type="Gene3D" id="3.40.50.150">
    <property type="entry name" value="Vaccinia Virus protein VP39"/>
    <property type="match status" value="2"/>
</dbReference>
<dbReference type="GO" id="GO:0032259">
    <property type="term" value="P:methylation"/>
    <property type="evidence" value="ECO:0007669"/>
    <property type="project" value="UniProtKB-KW"/>
</dbReference>
<keyword evidence="2" id="KW-0808">Transferase</keyword>
<accession>A0A4P5ZDU2</accession>
<dbReference type="AlphaFoldDB" id="A0A4P5ZDU2"/>
<dbReference type="Pfam" id="PF01555">
    <property type="entry name" value="N6_N4_Mtase"/>
    <property type="match status" value="1"/>
</dbReference>
<dbReference type="InterPro" id="IPR002941">
    <property type="entry name" value="DNA_methylase_N4/N6"/>
</dbReference>
<evidence type="ECO:0000313" key="4">
    <source>
        <dbReference type="EMBL" id="GDZ94220.1"/>
    </source>
</evidence>